<dbReference type="AlphaFoldDB" id="A0A9D2UJ08"/>
<evidence type="ECO:0000256" key="3">
    <source>
        <dbReference type="ARBA" id="ARBA00022106"/>
    </source>
</evidence>
<keyword evidence="8 13" id="KW-1133">Transmembrane helix</keyword>
<feature type="transmembrane region" description="Helical" evidence="13">
    <location>
        <begin position="359"/>
        <end position="379"/>
    </location>
</feature>
<dbReference type="Proteomes" id="UP000787625">
    <property type="component" value="Unassembled WGS sequence"/>
</dbReference>
<evidence type="ECO:0000256" key="2">
    <source>
        <dbReference type="ARBA" id="ARBA00008417"/>
    </source>
</evidence>
<keyword evidence="6" id="KW-1003">Cell membrane</keyword>
<dbReference type="NCBIfam" id="TIGR00797">
    <property type="entry name" value="matE"/>
    <property type="match status" value="1"/>
</dbReference>
<dbReference type="InterPro" id="IPR002528">
    <property type="entry name" value="MATE_fam"/>
</dbReference>
<comment type="caution">
    <text evidence="14">The sequence shown here is derived from an EMBL/GenBank/DDBJ whole genome shotgun (WGS) entry which is preliminary data.</text>
</comment>
<evidence type="ECO:0000256" key="8">
    <source>
        <dbReference type="ARBA" id="ARBA00022989"/>
    </source>
</evidence>
<feature type="transmembrane region" description="Helical" evidence="13">
    <location>
        <begin position="53"/>
        <end position="75"/>
    </location>
</feature>
<accession>A0A9D2UJ08</accession>
<evidence type="ECO:0000256" key="5">
    <source>
        <dbReference type="ARBA" id="ARBA00022449"/>
    </source>
</evidence>
<evidence type="ECO:0000256" key="1">
    <source>
        <dbReference type="ARBA" id="ARBA00004651"/>
    </source>
</evidence>
<dbReference type="InterPro" id="IPR048279">
    <property type="entry name" value="MdtK-like"/>
</dbReference>
<dbReference type="GO" id="GO:0042910">
    <property type="term" value="F:xenobiotic transmembrane transporter activity"/>
    <property type="evidence" value="ECO:0007669"/>
    <property type="project" value="InterPro"/>
</dbReference>
<evidence type="ECO:0000256" key="10">
    <source>
        <dbReference type="ARBA" id="ARBA00023136"/>
    </source>
</evidence>
<feature type="transmembrane region" description="Helical" evidence="13">
    <location>
        <begin position="140"/>
        <end position="157"/>
    </location>
</feature>
<dbReference type="InterPro" id="IPR050222">
    <property type="entry name" value="MATE_MdtK"/>
</dbReference>
<dbReference type="EMBL" id="DWUP01000149">
    <property type="protein sequence ID" value="HJD53338.1"/>
    <property type="molecule type" value="Genomic_DNA"/>
</dbReference>
<evidence type="ECO:0000256" key="4">
    <source>
        <dbReference type="ARBA" id="ARBA00022448"/>
    </source>
</evidence>
<reference evidence="14" key="1">
    <citation type="journal article" date="2021" name="PeerJ">
        <title>Extensive microbial diversity within the chicken gut microbiome revealed by metagenomics and culture.</title>
        <authorList>
            <person name="Gilroy R."/>
            <person name="Ravi A."/>
            <person name="Getino M."/>
            <person name="Pursley I."/>
            <person name="Horton D.L."/>
            <person name="Alikhan N.F."/>
            <person name="Baker D."/>
            <person name="Gharbi K."/>
            <person name="Hall N."/>
            <person name="Watson M."/>
            <person name="Adriaenssens E.M."/>
            <person name="Foster-Nyarko E."/>
            <person name="Jarju S."/>
            <person name="Secka A."/>
            <person name="Antonio M."/>
            <person name="Oren A."/>
            <person name="Chaudhuri R.R."/>
            <person name="La Ragione R."/>
            <person name="Hildebrand F."/>
            <person name="Pallen M.J."/>
        </authorList>
    </citation>
    <scope>NUCLEOTIDE SEQUENCE</scope>
    <source>
        <strain evidence="14">MalCec1-1739</strain>
    </source>
</reference>
<dbReference type="PIRSF" id="PIRSF006603">
    <property type="entry name" value="DinF"/>
    <property type="match status" value="1"/>
</dbReference>
<evidence type="ECO:0000256" key="12">
    <source>
        <dbReference type="ARBA" id="ARBA00031636"/>
    </source>
</evidence>
<organism evidence="14 15">
    <name type="scientific">Candidatus Avibacteroides avistercoris</name>
    <dbReference type="NCBI Taxonomy" id="2840690"/>
    <lineage>
        <taxon>Bacteria</taxon>
        <taxon>Pseudomonadati</taxon>
        <taxon>Bacteroidota</taxon>
        <taxon>Bacteroidia</taxon>
        <taxon>Bacteroidales</taxon>
        <taxon>Bacteroidaceae</taxon>
        <taxon>Bacteroidaceae incertae sedis</taxon>
        <taxon>Candidatus Avibacteroides</taxon>
    </lineage>
</organism>
<feature type="transmembrane region" description="Helical" evidence="13">
    <location>
        <begin position="20"/>
        <end position="41"/>
    </location>
</feature>
<dbReference type="CDD" id="cd13143">
    <property type="entry name" value="MATE_MepA_like"/>
    <property type="match status" value="1"/>
</dbReference>
<dbReference type="GO" id="GO:0046677">
    <property type="term" value="P:response to antibiotic"/>
    <property type="evidence" value="ECO:0007669"/>
    <property type="project" value="UniProtKB-KW"/>
</dbReference>
<evidence type="ECO:0000256" key="13">
    <source>
        <dbReference type="SAM" id="Phobius"/>
    </source>
</evidence>
<feature type="transmembrane region" description="Helical" evidence="13">
    <location>
        <begin position="169"/>
        <end position="190"/>
    </location>
</feature>
<dbReference type="PANTHER" id="PTHR43298:SF2">
    <property type="entry name" value="FMN_FAD EXPORTER YEEO-RELATED"/>
    <property type="match status" value="1"/>
</dbReference>
<feature type="transmembrane region" description="Helical" evidence="13">
    <location>
        <begin position="253"/>
        <end position="279"/>
    </location>
</feature>
<dbReference type="InterPro" id="IPR045070">
    <property type="entry name" value="MATE_MepA-like"/>
</dbReference>
<dbReference type="GO" id="GO:0005886">
    <property type="term" value="C:plasma membrane"/>
    <property type="evidence" value="ECO:0007669"/>
    <property type="project" value="UniProtKB-SubCell"/>
</dbReference>
<comment type="subcellular location">
    <subcellularLocation>
        <location evidence="1">Cell membrane</location>
        <topology evidence="1">Multi-pass membrane protein</topology>
    </subcellularLocation>
</comment>
<keyword evidence="11" id="KW-0046">Antibiotic resistance</keyword>
<keyword evidence="5" id="KW-0050">Antiport</keyword>
<evidence type="ECO:0000313" key="15">
    <source>
        <dbReference type="Proteomes" id="UP000787625"/>
    </source>
</evidence>
<evidence type="ECO:0000256" key="9">
    <source>
        <dbReference type="ARBA" id="ARBA00023065"/>
    </source>
</evidence>
<dbReference type="GO" id="GO:0015297">
    <property type="term" value="F:antiporter activity"/>
    <property type="evidence" value="ECO:0007669"/>
    <property type="project" value="UniProtKB-KW"/>
</dbReference>
<keyword evidence="9" id="KW-0406">Ion transport</keyword>
<feature type="transmembrane region" description="Helical" evidence="13">
    <location>
        <begin position="96"/>
        <end position="120"/>
    </location>
</feature>
<keyword evidence="10 13" id="KW-0472">Membrane</keyword>
<feature type="transmembrane region" description="Helical" evidence="13">
    <location>
        <begin position="285"/>
        <end position="306"/>
    </location>
</feature>
<keyword evidence="7 13" id="KW-0812">Transmembrane</keyword>
<feature type="transmembrane region" description="Helical" evidence="13">
    <location>
        <begin position="391"/>
        <end position="414"/>
    </location>
</feature>
<proteinExistence type="inferred from homology"/>
<feature type="transmembrane region" description="Helical" evidence="13">
    <location>
        <begin position="196"/>
        <end position="217"/>
    </location>
</feature>
<evidence type="ECO:0000313" key="14">
    <source>
        <dbReference type="EMBL" id="HJD53338.1"/>
    </source>
</evidence>
<evidence type="ECO:0000256" key="6">
    <source>
        <dbReference type="ARBA" id="ARBA00022475"/>
    </source>
</evidence>
<reference evidence="14" key="2">
    <citation type="submission" date="2021-04" db="EMBL/GenBank/DDBJ databases">
        <authorList>
            <person name="Gilroy R."/>
        </authorList>
    </citation>
    <scope>NUCLEOTIDE SEQUENCE</scope>
    <source>
        <strain evidence="14">MalCec1-1739</strain>
    </source>
</reference>
<keyword evidence="4" id="KW-0813">Transport</keyword>
<feature type="transmembrane region" description="Helical" evidence="13">
    <location>
        <begin position="420"/>
        <end position="441"/>
    </location>
</feature>
<protein>
    <recommendedName>
        <fullName evidence="3">Multidrug export protein MepA</fullName>
    </recommendedName>
    <alternativeName>
        <fullName evidence="12">Multidrug-efflux transporter</fullName>
    </alternativeName>
</protein>
<dbReference type="Pfam" id="PF01554">
    <property type="entry name" value="MatE"/>
    <property type="match status" value="2"/>
</dbReference>
<evidence type="ECO:0000256" key="11">
    <source>
        <dbReference type="ARBA" id="ARBA00023251"/>
    </source>
</evidence>
<dbReference type="GO" id="GO:0006811">
    <property type="term" value="P:monoatomic ion transport"/>
    <property type="evidence" value="ECO:0007669"/>
    <property type="project" value="UniProtKB-KW"/>
</dbReference>
<sequence length="463" mass="49720">MQHVPKDKFTQMTTESVPHLITRLAVPTIVSMLVTAMYSMADTFFVGRLSTQATAAVGISFSIMSVIQAVGYFFGHGSGNFISRKLGERDTDAAEHMAITGFVLALCGGAAITVLGELFLEPLCVLLGSTPTILDDAMTYLGIVLLGAPFMASSLVLNNQMRFQGNAVYAMYGIVSGVVLNIILTPVLIFACGLGIAGAAIGTVVSQFCSFCLLLYMDSRGNNIRLRITKLSINRRYIKEIVYGGSPSLSRQALASLATMLLNVAAGVYGDAAIAAMSIVTRLCFFIFSILLGFGQGFQPVCGFNYGAKLYGRVLQGFWFCIKAGIVLLGTFSILGIIFAPQLIAVFRHDPDVISVGTVALRFQLAVFPLNVFVTISNMMLQTIRKSGKAVLLASARQGLFFIPLILVLPQLWGLTGVEVTQAISDVLTFLLAVPLTASVIREMRRDMAALNIAANDRNATNQ</sequence>
<gene>
    <name evidence="14" type="ORF">IAA93_06415</name>
</gene>
<evidence type="ECO:0000256" key="7">
    <source>
        <dbReference type="ARBA" id="ARBA00022692"/>
    </source>
</evidence>
<name>A0A9D2UJ08_9BACT</name>
<comment type="similarity">
    <text evidence="2">Belongs to the multi antimicrobial extrusion (MATE) (TC 2.A.66.1) family. MepA subfamily.</text>
</comment>
<dbReference type="PANTHER" id="PTHR43298">
    <property type="entry name" value="MULTIDRUG RESISTANCE PROTEIN NORM-RELATED"/>
    <property type="match status" value="1"/>
</dbReference>
<feature type="transmembrane region" description="Helical" evidence="13">
    <location>
        <begin position="318"/>
        <end position="339"/>
    </location>
</feature>